<dbReference type="EMBL" id="QQRQ01000001">
    <property type="protein sequence ID" value="RFT07812.1"/>
    <property type="molecule type" value="Genomic_DNA"/>
</dbReference>
<accession>A0A3E2B6Z3</accession>
<feature type="compositionally biased region" description="Basic and acidic residues" evidence="1">
    <location>
        <begin position="69"/>
        <end position="93"/>
    </location>
</feature>
<dbReference type="AlphaFoldDB" id="A0A3E2B6Z3"/>
<name>A0A3E2B6Z3_9FIRM</name>
<evidence type="ECO:0000256" key="1">
    <source>
        <dbReference type="SAM" id="MobiDB-lite"/>
    </source>
</evidence>
<evidence type="ECO:0000313" key="4">
    <source>
        <dbReference type="Proteomes" id="UP000260649"/>
    </source>
</evidence>
<dbReference type="GeneID" id="97994392"/>
<proteinExistence type="predicted"/>
<feature type="signal peptide" evidence="2">
    <location>
        <begin position="1"/>
        <end position="19"/>
    </location>
</feature>
<keyword evidence="2" id="KW-0732">Signal</keyword>
<gene>
    <name evidence="3" type="ORF">DV520_01410</name>
</gene>
<evidence type="ECO:0000313" key="3">
    <source>
        <dbReference type="EMBL" id="RFT07812.1"/>
    </source>
</evidence>
<feature type="compositionally biased region" description="Low complexity" evidence="1">
    <location>
        <begin position="94"/>
        <end position="115"/>
    </location>
</feature>
<keyword evidence="4" id="KW-1185">Reference proteome</keyword>
<organism evidence="3 4">
    <name type="scientific">Evtepia gabavorous</name>
    <dbReference type="NCBI Taxonomy" id="2211183"/>
    <lineage>
        <taxon>Bacteria</taxon>
        <taxon>Bacillati</taxon>
        <taxon>Bacillota</taxon>
        <taxon>Clostridia</taxon>
        <taxon>Eubacteriales</taxon>
        <taxon>Evtepia</taxon>
    </lineage>
</organism>
<comment type="caution">
    <text evidence="3">The sequence shown here is derived from an EMBL/GenBank/DDBJ whole genome shotgun (WGS) entry which is preliminary data.</text>
</comment>
<protein>
    <recommendedName>
        <fullName evidence="5">Lipoprotein</fullName>
    </recommendedName>
</protein>
<feature type="chain" id="PRO_5038349157" description="Lipoprotein" evidence="2">
    <location>
        <begin position="20"/>
        <end position="163"/>
    </location>
</feature>
<dbReference type="PROSITE" id="PS51257">
    <property type="entry name" value="PROKAR_LIPOPROTEIN"/>
    <property type="match status" value="1"/>
</dbReference>
<evidence type="ECO:0000256" key="2">
    <source>
        <dbReference type="SAM" id="SignalP"/>
    </source>
</evidence>
<dbReference type="Proteomes" id="UP000260649">
    <property type="component" value="Unassembled WGS sequence"/>
</dbReference>
<dbReference type="OrthoDB" id="1766790at2"/>
<sequence length="163" mass="17536">MRIVSIFLATLVLIFSLSACQIVNEEELATIREEGYQQGKESAERDSASALSAQYDAGHEEGYQAGYQKGREDGLKEAAQKAKADKAKEESKPQSKTSTAASSSGNSTTTSQGTQTATVYVTDTGSKYHRYGCRYLRESCHARTLSQAKGQGYTACSVCNPPA</sequence>
<feature type="region of interest" description="Disordered" evidence="1">
    <location>
        <begin position="61"/>
        <end position="115"/>
    </location>
</feature>
<dbReference type="RefSeq" id="WP_117141533.1">
    <property type="nucleotide sequence ID" value="NZ_CAKXKJ010000002.1"/>
</dbReference>
<reference evidence="3 4" key="1">
    <citation type="submission" date="2018-07" db="EMBL/GenBank/DDBJ databases">
        <title>GABA Modulating Bacteria of the Human Gut Microbiota.</title>
        <authorList>
            <person name="Strandwitz P."/>
            <person name="Kim K.H."/>
            <person name="Terekhova D."/>
            <person name="Liu J.K."/>
            <person name="Sharma A."/>
            <person name="Levering J."/>
            <person name="Mcdonald D."/>
            <person name="Dietrich D."/>
            <person name="Ramadhar T.R."/>
            <person name="Lekbua A."/>
            <person name="Mroue N."/>
            <person name="Liston C."/>
            <person name="Stewart E.J."/>
            <person name="Dubin M.J."/>
            <person name="Zengler K."/>
            <person name="Knight R."/>
            <person name="Gilbert J.A."/>
            <person name="Clardy J."/>
            <person name="Lewis K."/>
        </authorList>
    </citation>
    <scope>NUCLEOTIDE SEQUENCE [LARGE SCALE GENOMIC DNA]</scope>
    <source>
        <strain evidence="3 4">KLE1738</strain>
    </source>
</reference>
<evidence type="ECO:0008006" key="5">
    <source>
        <dbReference type="Google" id="ProtNLM"/>
    </source>
</evidence>